<feature type="transmembrane region" description="Helical" evidence="1">
    <location>
        <begin position="6"/>
        <end position="22"/>
    </location>
</feature>
<evidence type="ECO:0000313" key="4">
    <source>
        <dbReference type="Proteomes" id="UP000746690"/>
    </source>
</evidence>
<dbReference type="InterPro" id="IPR052173">
    <property type="entry name" value="Beta-lactam_resp_regulator"/>
</dbReference>
<reference evidence="3 4" key="1">
    <citation type="submission" date="2020-04" db="EMBL/GenBank/DDBJ databases">
        <title>A Flavivirga sp. nov.</title>
        <authorList>
            <person name="Sun X."/>
        </authorList>
    </citation>
    <scope>NUCLEOTIDE SEQUENCE [LARGE SCALE GENOMIC DNA]</scope>
    <source>
        <strain evidence="3 4">Y03</strain>
    </source>
</reference>
<feature type="transmembrane region" description="Helical" evidence="1">
    <location>
        <begin position="129"/>
        <end position="149"/>
    </location>
</feature>
<feature type="transmembrane region" description="Helical" evidence="1">
    <location>
        <begin position="265"/>
        <end position="284"/>
    </location>
</feature>
<keyword evidence="1" id="KW-0472">Membrane</keyword>
<dbReference type="RefSeq" id="WP_169671527.1">
    <property type="nucleotide sequence ID" value="NZ_JABBHF010000003.1"/>
</dbReference>
<keyword evidence="4" id="KW-1185">Reference proteome</keyword>
<dbReference type="EMBL" id="JABBHF010000003">
    <property type="protein sequence ID" value="NMH87224.1"/>
    <property type="molecule type" value="Genomic_DNA"/>
</dbReference>
<sequence length="584" mass="68142">MLLLLLKSSACLAIFMLFYKICLEQTSAHKFKRIYLVGIILISIGIPFITFTNYIETQPLLVDTSLPLNYANIPNYEIEETKISHDYLPYILWSLYGFGVILFSSRFFKNLYLLIKKISHNPKYKHESFIHVLLQDPVIPHTFFNYIFINKTSFEQHTIPTEILLHEQIHARQKHSLDILFIEIIQIVFWFNPLLYFIKKDIKLNHEFLADHTVLKSGLDTSNYQNILLAFSSNAKQYSLSNAINYSLIKKRLTIMKTQTSKTALFLRSFLILPILALSIYGFSQKVTVEKPQSIEEISLQDNQSIEGATENMMKEYNDYMTEYENTKSIHHDKLKRAAAIYSLMTDAQRATVKKYPETFLRSFNPGKIKLKHPTQSELDSWKNSTELTISLDGLRMTNTELSNYTPSDIVYFRLTSNKPRKNKNENFTPNGCSLYTKEGFKHIILKQNFNDYHRLLIKYVNEIDVFSTSNHSDNSELRILKTQLDNLYTNFSDKEIKDYNPPKAPALPTKDKVKILENKTVSEKVEKYNALAKKYNNPNSSGQRYSRPEIQLLYSLYKQLSNEEKINAEIFPNLPYPVRKGYE</sequence>
<dbReference type="CDD" id="cd07341">
    <property type="entry name" value="M56_BlaR1_MecR1_like"/>
    <property type="match status" value="1"/>
</dbReference>
<proteinExistence type="predicted"/>
<feature type="transmembrane region" description="Helical" evidence="1">
    <location>
        <begin position="90"/>
        <end position="108"/>
    </location>
</feature>
<dbReference type="Proteomes" id="UP000746690">
    <property type="component" value="Unassembled WGS sequence"/>
</dbReference>
<dbReference type="PANTHER" id="PTHR34978">
    <property type="entry name" value="POSSIBLE SENSOR-TRANSDUCER PROTEIN BLAR"/>
    <property type="match status" value="1"/>
</dbReference>
<feature type="domain" description="Peptidase M56" evidence="2">
    <location>
        <begin position="133"/>
        <end position="254"/>
    </location>
</feature>
<feature type="transmembrane region" description="Helical" evidence="1">
    <location>
        <begin position="179"/>
        <end position="198"/>
    </location>
</feature>
<dbReference type="PANTHER" id="PTHR34978:SF3">
    <property type="entry name" value="SLR0241 PROTEIN"/>
    <property type="match status" value="1"/>
</dbReference>
<gene>
    <name evidence="3" type="ORF">HHX25_06880</name>
</gene>
<evidence type="ECO:0000256" key="1">
    <source>
        <dbReference type="SAM" id="Phobius"/>
    </source>
</evidence>
<organism evidence="3 4">
    <name type="scientific">Flavivirga algicola</name>
    <dbReference type="NCBI Taxonomy" id="2729136"/>
    <lineage>
        <taxon>Bacteria</taxon>
        <taxon>Pseudomonadati</taxon>
        <taxon>Bacteroidota</taxon>
        <taxon>Flavobacteriia</taxon>
        <taxon>Flavobacteriales</taxon>
        <taxon>Flavobacteriaceae</taxon>
        <taxon>Flavivirga</taxon>
    </lineage>
</organism>
<evidence type="ECO:0000259" key="2">
    <source>
        <dbReference type="Pfam" id="PF05569"/>
    </source>
</evidence>
<dbReference type="InterPro" id="IPR008756">
    <property type="entry name" value="Peptidase_M56"/>
</dbReference>
<keyword evidence="1" id="KW-1133">Transmembrane helix</keyword>
<feature type="transmembrane region" description="Helical" evidence="1">
    <location>
        <begin position="34"/>
        <end position="55"/>
    </location>
</feature>
<protein>
    <submittedName>
        <fullName evidence="3">M56 family metallopeptidase</fullName>
    </submittedName>
</protein>
<accession>A0ABX1RUL2</accession>
<keyword evidence="1" id="KW-0812">Transmembrane</keyword>
<evidence type="ECO:0000313" key="3">
    <source>
        <dbReference type="EMBL" id="NMH87224.1"/>
    </source>
</evidence>
<name>A0ABX1RUL2_9FLAO</name>
<dbReference type="Pfam" id="PF05569">
    <property type="entry name" value="Peptidase_M56"/>
    <property type="match status" value="1"/>
</dbReference>
<comment type="caution">
    <text evidence="3">The sequence shown here is derived from an EMBL/GenBank/DDBJ whole genome shotgun (WGS) entry which is preliminary data.</text>
</comment>